<organism evidence="7 8">
    <name type="scientific">Salinisphaera hydrothermalis (strain C41B8)</name>
    <dbReference type="NCBI Taxonomy" id="1304275"/>
    <lineage>
        <taxon>Bacteria</taxon>
        <taxon>Pseudomonadati</taxon>
        <taxon>Pseudomonadota</taxon>
        <taxon>Gammaproteobacteria</taxon>
        <taxon>Salinisphaerales</taxon>
        <taxon>Salinisphaeraceae</taxon>
        <taxon>Salinisphaera</taxon>
    </lineage>
</organism>
<dbReference type="Proteomes" id="UP000028302">
    <property type="component" value="Unassembled WGS sequence"/>
</dbReference>
<dbReference type="EMBL" id="APNK01000041">
    <property type="protein sequence ID" value="KEZ76050.1"/>
    <property type="molecule type" value="Genomic_DNA"/>
</dbReference>
<feature type="signal peptide" evidence="5">
    <location>
        <begin position="1"/>
        <end position="15"/>
    </location>
</feature>
<dbReference type="SUPFAM" id="SSF53850">
    <property type="entry name" value="Periplasmic binding protein-like II"/>
    <property type="match status" value="1"/>
</dbReference>
<reference evidence="7 8" key="1">
    <citation type="submission" date="2013-03" db="EMBL/GenBank/DDBJ databases">
        <title>Salinisphaera hydrothermalis C41B8 Genome Sequencing.</title>
        <authorList>
            <person name="Li C."/>
            <person name="Lai Q."/>
            <person name="Shao Z."/>
        </authorList>
    </citation>
    <scope>NUCLEOTIDE SEQUENCE [LARGE SCALE GENOMIC DNA]</scope>
    <source>
        <strain evidence="7 8">C41B8</strain>
    </source>
</reference>
<comment type="caution">
    <text evidence="7">The sequence shown here is derived from an EMBL/GenBank/DDBJ whole genome shotgun (WGS) entry which is preliminary data.</text>
</comment>
<gene>
    <name evidence="7" type="ORF">C41B8_16869</name>
</gene>
<evidence type="ECO:0000256" key="2">
    <source>
        <dbReference type="ARBA" id="ARBA00022448"/>
    </source>
</evidence>
<dbReference type="InterPro" id="IPR007210">
    <property type="entry name" value="ABC_Gly_betaine_transp_sub-bd"/>
</dbReference>
<evidence type="ECO:0000256" key="3">
    <source>
        <dbReference type="ARBA" id="ARBA00022475"/>
    </source>
</evidence>
<protein>
    <submittedName>
        <fullName evidence="7">ABC transporter periplasmic protein</fullName>
    </submittedName>
</protein>
<evidence type="ECO:0000313" key="8">
    <source>
        <dbReference type="Proteomes" id="UP000028302"/>
    </source>
</evidence>
<dbReference type="GO" id="GO:0005275">
    <property type="term" value="F:amine transmembrane transporter activity"/>
    <property type="evidence" value="ECO:0007669"/>
    <property type="project" value="TreeGrafter"/>
</dbReference>
<feature type="domain" description="ABC-type glycine betaine transport system substrate-binding" evidence="6">
    <location>
        <begin position="20"/>
        <end position="269"/>
    </location>
</feature>
<evidence type="ECO:0000256" key="1">
    <source>
        <dbReference type="ARBA" id="ARBA00004236"/>
    </source>
</evidence>
<dbReference type="eggNOG" id="COG2113">
    <property type="taxonomic scope" value="Bacteria"/>
</dbReference>
<keyword evidence="8" id="KW-1185">Reference proteome</keyword>
<comment type="subcellular location">
    <subcellularLocation>
        <location evidence="1">Cell membrane</location>
    </subcellularLocation>
</comment>
<dbReference type="PANTHER" id="PTHR47737:SF1">
    <property type="entry name" value="GLYCINE BETAINE_PROLINE BETAINE TRANSPORT SYSTEM PERMEASE PROTEIN PROW"/>
    <property type="match status" value="1"/>
</dbReference>
<keyword evidence="2" id="KW-0813">Transport</keyword>
<feature type="chain" id="PRO_5012023012" evidence="5">
    <location>
        <begin position="16"/>
        <end position="300"/>
    </location>
</feature>
<name>A0A084IH66_SALHC</name>
<proteinExistence type="predicted"/>
<dbReference type="GO" id="GO:0015871">
    <property type="term" value="P:choline transport"/>
    <property type="evidence" value="ECO:0007669"/>
    <property type="project" value="TreeGrafter"/>
</dbReference>
<dbReference type="Gene3D" id="3.40.190.10">
    <property type="entry name" value="Periplasmic binding protein-like II"/>
    <property type="match status" value="1"/>
</dbReference>
<dbReference type="PANTHER" id="PTHR47737">
    <property type="entry name" value="GLYCINE BETAINE/PROLINE BETAINE TRANSPORT SYSTEM PERMEASE PROTEIN PROW"/>
    <property type="match status" value="1"/>
</dbReference>
<dbReference type="GO" id="GO:0015226">
    <property type="term" value="F:carnitine transmembrane transporter activity"/>
    <property type="evidence" value="ECO:0007669"/>
    <property type="project" value="TreeGrafter"/>
</dbReference>
<keyword evidence="4" id="KW-0472">Membrane</keyword>
<dbReference type="Gene3D" id="3.40.190.100">
    <property type="entry name" value="Glycine betaine-binding periplasmic protein, domain 2"/>
    <property type="match status" value="1"/>
</dbReference>
<keyword evidence="5" id="KW-0732">Signal</keyword>
<dbReference type="AlphaFoldDB" id="A0A084IH66"/>
<evidence type="ECO:0000313" key="7">
    <source>
        <dbReference type="EMBL" id="KEZ76050.1"/>
    </source>
</evidence>
<evidence type="ECO:0000256" key="5">
    <source>
        <dbReference type="SAM" id="SignalP"/>
    </source>
</evidence>
<dbReference type="Pfam" id="PF04069">
    <property type="entry name" value="OpuAC"/>
    <property type="match status" value="1"/>
</dbReference>
<keyword evidence="3" id="KW-1003">Cell membrane</keyword>
<sequence length="300" mass="32728">MAAGLILAGTTLAQAASAPTISFGVPPWPGVSVKTQIAEQLLETLGYQTQTKNIGLPFIYRGLTDGNTDVFMGAWLPAQKDMLGPLVKKKQVIKLGSNLSGAIEGLAVPDYVWNKGIHSIQDLAAHPKMFDHKIYGIEAGSAMDQAISKAVKDNYEGLGSYKMVPSSTAAMLAQLKHSSPKKQPMVFLGWRPHWMNIKFDIHYLKDKKGSPIAGIKSQVLTLVSAKLDDDNVKTLLDHIHVNAKTQSRWIYDYSYKKGDMSDVAHKWLASHPKTVEKWLAGVKTVDGKSAVAAYHKAYGG</sequence>
<dbReference type="GO" id="GO:0031460">
    <property type="term" value="P:glycine betaine transport"/>
    <property type="evidence" value="ECO:0007669"/>
    <property type="project" value="TreeGrafter"/>
</dbReference>
<dbReference type="STRING" id="1304275.C41B8_16869"/>
<evidence type="ECO:0000259" key="6">
    <source>
        <dbReference type="Pfam" id="PF04069"/>
    </source>
</evidence>
<evidence type="ECO:0000256" key="4">
    <source>
        <dbReference type="ARBA" id="ARBA00023136"/>
    </source>
</evidence>
<dbReference type="GO" id="GO:0043190">
    <property type="term" value="C:ATP-binding cassette (ABC) transporter complex"/>
    <property type="evidence" value="ECO:0007669"/>
    <property type="project" value="InterPro"/>
</dbReference>
<accession>A0A084IH66</accession>